<name>A0A0D2CSK6_9EURO</name>
<keyword evidence="2" id="KW-0732">Signal</keyword>
<dbReference type="OrthoDB" id="10261782at2759"/>
<dbReference type="RefSeq" id="XP_016246775.1">
    <property type="nucleotide sequence ID" value="XM_016396919.1"/>
</dbReference>
<feature type="chain" id="PRO_5002250876" evidence="2">
    <location>
        <begin position="17"/>
        <end position="533"/>
    </location>
</feature>
<evidence type="ECO:0000313" key="4">
    <source>
        <dbReference type="Proteomes" id="UP000054466"/>
    </source>
</evidence>
<protein>
    <submittedName>
        <fullName evidence="3">Uncharacterized protein</fullName>
    </submittedName>
</protein>
<reference evidence="3 4" key="1">
    <citation type="submission" date="2015-01" db="EMBL/GenBank/DDBJ databases">
        <title>The Genome Sequence of Cladophialophora immunda CBS83496.</title>
        <authorList>
            <consortium name="The Broad Institute Genomics Platform"/>
            <person name="Cuomo C."/>
            <person name="de Hoog S."/>
            <person name="Gorbushina A."/>
            <person name="Stielow B."/>
            <person name="Teixiera M."/>
            <person name="Abouelleil A."/>
            <person name="Chapman S.B."/>
            <person name="Priest M."/>
            <person name="Young S.K."/>
            <person name="Wortman J."/>
            <person name="Nusbaum C."/>
            <person name="Birren B."/>
        </authorList>
    </citation>
    <scope>NUCLEOTIDE SEQUENCE [LARGE SCALE GENOMIC DNA]</scope>
    <source>
        <strain evidence="3 4">CBS 83496</strain>
    </source>
</reference>
<dbReference type="VEuPathDB" id="FungiDB:PV07_09645"/>
<dbReference type="AlphaFoldDB" id="A0A0D2CSK6"/>
<dbReference type="EMBL" id="KN847044">
    <property type="protein sequence ID" value="KIW26559.1"/>
    <property type="molecule type" value="Genomic_DNA"/>
</dbReference>
<dbReference type="HOGENOM" id="CLU_017366_2_0_1"/>
<feature type="signal peptide" evidence="2">
    <location>
        <begin position="1"/>
        <end position="16"/>
    </location>
</feature>
<feature type="region of interest" description="Disordered" evidence="1">
    <location>
        <begin position="125"/>
        <end position="162"/>
    </location>
</feature>
<evidence type="ECO:0000313" key="3">
    <source>
        <dbReference type="EMBL" id="KIW26559.1"/>
    </source>
</evidence>
<sequence length="533" mass="59956">MWQILVLALLILPRAAQQTALPPRQSAEAADEVRNANHVFNAIHSSMRQWGSSFHHNGMSLFPALIPAGTQFYHGNPNKEPVQGLEWLAFEPEHAINFARKFHRPPKGVPPPRGKEVEYATGPHFRNAKHDTSFSAPKGEQASLNPPPKSHDRGPDRPPVDPGWLHTYRTKEITPLLYIDGTSAGKCDKGTLDSQDILLLNATSEDGGMAWERQRADGLCKLANERWHGKIKGFIRMEAGFEIIMCSFSDSLDFVQSVRAGPFSPDEAVSDTNEKGFGWEVWKWIKFVAARYDGIGGGRVKLDYDHFVSAYTYDLDLFQGETDLPRLENLSASALEKVREDVDRMVESFDPVSTLDDKSSVNWQGIADMVVERYAGLLKYLVGGTLTSAEDLFEELELNLRVFVDSDARNTTAEVNRCVAQFNPVGGYTTNSIAGRSIRSVTKKICETLFAAFNANVTLSQSMENLRSLIEYLDWSVWKRCPQCAFNEVCFIPMWPFGNVEDREHPRCRNSSELNGRMGYWGNPRFHEKDVGF</sequence>
<dbReference type="PANTHER" id="PTHR35204">
    <property type="entry name" value="YALI0A21131P"/>
    <property type="match status" value="1"/>
</dbReference>
<proteinExistence type="predicted"/>
<evidence type="ECO:0000256" key="1">
    <source>
        <dbReference type="SAM" id="MobiDB-lite"/>
    </source>
</evidence>
<dbReference type="STRING" id="569365.A0A0D2CSK6"/>
<dbReference type="PANTHER" id="PTHR35204:SF1">
    <property type="entry name" value="ENTEROTOXIN"/>
    <property type="match status" value="1"/>
</dbReference>
<accession>A0A0D2CSK6</accession>
<dbReference type="GeneID" id="27348839"/>
<dbReference type="Proteomes" id="UP000054466">
    <property type="component" value="Unassembled WGS sequence"/>
</dbReference>
<organism evidence="3 4">
    <name type="scientific">Cladophialophora immunda</name>
    <dbReference type="NCBI Taxonomy" id="569365"/>
    <lineage>
        <taxon>Eukaryota</taxon>
        <taxon>Fungi</taxon>
        <taxon>Dikarya</taxon>
        <taxon>Ascomycota</taxon>
        <taxon>Pezizomycotina</taxon>
        <taxon>Eurotiomycetes</taxon>
        <taxon>Chaetothyriomycetidae</taxon>
        <taxon>Chaetothyriales</taxon>
        <taxon>Herpotrichiellaceae</taxon>
        <taxon>Cladophialophora</taxon>
    </lineage>
</organism>
<feature type="compositionally biased region" description="Basic and acidic residues" evidence="1">
    <location>
        <begin position="149"/>
        <end position="159"/>
    </location>
</feature>
<gene>
    <name evidence="3" type="ORF">PV07_09645</name>
</gene>
<evidence type="ECO:0000256" key="2">
    <source>
        <dbReference type="SAM" id="SignalP"/>
    </source>
</evidence>
<dbReference type="InterPro" id="IPR038921">
    <property type="entry name" value="YOR389W-like"/>
</dbReference>
<keyword evidence="4" id="KW-1185">Reference proteome</keyword>